<feature type="compositionally biased region" description="Low complexity" evidence="1">
    <location>
        <begin position="93"/>
        <end position="110"/>
    </location>
</feature>
<feature type="compositionally biased region" description="Basic and acidic residues" evidence="1">
    <location>
        <begin position="211"/>
        <end position="221"/>
    </location>
</feature>
<evidence type="ECO:0000313" key="2">
    <source>
        <dbReference type="EMBL" id="KLO10380.1"/>
    </source>
</evidence>
<feature type="region of interest" description="Disordered" evidence="1">
    <location>
        <begin position="37"/>
        <end position="60"/>
    </location>
</feature>
<sequence length="240" mass="25823">MANPYIPVQRPILGGRRNRFGSEERVVTLARQPPRWLADMNSADKSDPLSQTSPTASSVVVDGEVHSPTCFVCTCSRKSTSPTSPAKVPLPMSPHSPTSPESQSSGESSISLKHTPDYVLQIEMNTQSSNAVAITLNNIANDGTHNANWKCTTTEGTIHKFVVYADSSLVAIWGTIDRDSLLQVLKVQVKEISILQSKGESGDSVPNEEETVPKEVSKPETGENPGESETSRSTESNAST</sequence>
<gene>
    <name evidence="2" type="ORF">SCHPADRAFT_977642</name>
</gene>
<name>A0A0H2RET4_9AGAM</name>
<evidence type="ECO:0000256" key="1">
    <source>
        <dbReference type="SAM" id="MobiDB-lite"/>
    </source>
</evidence>
<evidence type="ECO:0000313" key="3">
    <source>
        <dbReference type="Proteomes" id="UP000053477"/>
    </source>
</evidence>
<feature type="compositionally biased region" description="Polar residues" evidence="1">
    <location>
        <begin position="227"/>
        <end position="240"/>
    </location>
</feature>
<dbReference type="AlphaFoldDB" id="A0A0H2RET4"/>
<dbReference type="InParanoid" id="A0A0H2RET4"/>
<protein>
    <submittedName>
        <fullName evidence="2">Uncharacterized protein</fullName>
    </submittedName>
</protein>
<proteinExistence type="predicted"/>
<feature type="compositionally biased region" description="Polar residues" evidence="1">
    <location>
        <begin position="48"/>
        <end position="58"/>
    </location>
</feature>
<dbReference type="EMBL" id="KQ086028">
    <property type="protein sequence ID" value="KLO10380.1"/>
    <property type="molecule type" value="Genomic_DNA"/>
</dbReference>
<reference evidence="2 3" key="1">
    <citation type="submission" date="2015-04" db="EMBL/GenBank/DDBJ databases">
        <title>Complete genome sequence of Schizopora paradoxa KUC8140, a cosmopolitan wood degrader in East Asia.</title>
        <authorList>
            <consortium name="DOE Joint Genome Institute"/>
            <person name="Min B."/>
            <person name="Park H."/>
            <person name="Jang Y."/>
            <person name="Kim J.-J."/>
            <person name="Kim K.H."/>
            <person name="Pangilinan J."/>
            <person name="Lipzen A."/>
            <person name="Riley R."/>
            <person name="Grigoriev I.V."/>
            <person name="Spatafora J.W."/>
            <person name="Choi I.-G."/>
        </authorList>
    </citation>
    <scope>NUCLEOTIDE SEQUENCE [LARGE SCALE GENOMIC DNA]</scope>
    <source>
        <strain evidence="2 3">KUC8140</strain>
    </source>
</reference>
<dbReference type="Proteomes" id="UP000053477">
    <property type="component" value="Unassembled WGS sequence"/>
</dbReference>
<feature type="region of interest" description="Disordered" evidence="1">
    <location>
        <begin position="196"/>
        <end position="240"/>
    </location>
</feature>
<keyword evidence="3" id="KW-1185">Reference proteome</keyword>
<organism evidence="2 3">
    <name type="scientific">Schizopora paradoxa</name>
    <dbReference type="NCBI Taxonomy" id="27342"/>
    <lineage>
        <taxon>Eukaryota</taxon>
        <taxon>Fungi</taxon>
        <taxon>Dikarya</taxon>
        <taxon>Basidiomycota</taxon>
        <taxon>Agaricomycotina</taxon>
        <taxon>Agaricomycetes</taxon>
        <taxon>Hymenochaetales</taxon>
        <taxon>Schizoporaceae</taxon>
        <taxon>Schizopora</taxon>
    </lineage>
</organism>
<feature type="region of interest" description="Disordered" evidence="1">
    <location>
        <begin position="76"/>
        <end position="110"/>
    </location>
</feature>
<accession>A0A0H2RET4</accession>